<dbReference type="InterPro" id="IPR043751">
    <property type="entry name" value="DUF5696"/>
</dbReference>
<keyword evidence="2" id="KW-0812">Transmembrane</keyword>
<evidence type="ECO:0000256" key="2">
    <source>
        <dbReference type="SAM" id="Phobius"/>
    </source>
</evidence>
<reference evidence="3" key="1">
    <citation type="submission" date="2022-01" db="EMBL/GenBank/DDBJ databases">
        <title>Paenibacillus spongiae sp. nov., isolated from marine sponge.</title>
        <authorList>
            <person name="Li Z."/>
            <person name="Zhang M."/>
        </authorList>
    </citation>
    <scope>NUCLEOTIDE SEQUENCE</scope>
    <source>
        <strain evidence="3">PHS-Z3</strain>
    </source>
</reference>
<proteinExistence type="predicted"/>
<gene>
    <name evidence="3" type="ORF">L1F29_23295</name>
</gene>
<keyword evidence="2" id="KW-0472">Membrane</keyword>
<feature type="region of interest" description="Disordered" evidence="1">
    <location>
        <begin position="1"/>
        <end position="22"/>
    </location>
</feature>
<keyword evidence="4" id="KW-1185">Reference proteome</keyword>
<sequence length="757" mass="83364">MPKVELPQGSAGAGRHSRTGRLWPQGKRGRIIVLAAGVCAAVLIVTAIAVASRPSLPALSEMEIQMPERTFFPVYQDAAWSPGPADALGFAEAADNGKFTLLVEPGTGQIAVRDRSSGYLWRSNPPADQLETETVKGLQLSNLQSPFILEYVTTGNTQRSMTNALEPKPGIRYDTFNKGLQASYAYPELQLSFVIQYELTDSGLEVSIPTQGIEEQGENRLLALNVLPFFGAVSAAEDEGYMFVPDGPGGLIRFDKKRLAGGVRYDYPIYGDEIANAKAPSVPREQIGYPVFGLKRGDHAYAAIVKEGKYTTWVKAMPAGIVSGYHAVSANFVYREEYPRRVSRLGAPINTMQKDRVNRDRRVEYRLLSGDEANYAGMAHAYRSYLEESGMLGKPLEAVEHVPLQLAVLGGAAKDTSGGLRYVPMTTFKQAEGMVEELAASGVQKLRLIYNGWQQDGYVESDNRFPVEAELGGESGAARLIQAVHDKGGEMWFADNIAVMHPDQADVSAKTEGMRGVDGTVVFNRKGQFMLNPQTSVRAAKNTVDRFAALGADGLLVDGPGKTVFRDYNSGQAVEREDTAHLYQSFLGYVQERFPLAGTVQGNDYALRNIDLIIELPTNSSYDVIIDETVPFYPIAVHGSVAYTAAPGNLRQMSDEELLRAIEYGAVPYYILTDAPSRRLIGTSYDNKLYSSEFAVWKDRVAEEYKKFDQLAHVYNQRIRGHRKLNDYVFVTTYEDGTEVTVDYKANRFDVAKGAAR</sequence>
<accession>A0ABY5S382</accession>
<evidence type="ECO:0000313" key="4">
    <source>
        <dbReference type="Proteomes" id="UP001057877"/>
    </source>
</evidence>
<dbReference type="RefSeq" id="WP_258384447.1">
    <property type="nucleotide sequence ID" value="NZ_CP091430.1"/>
</dbReference>
<evidence type="ECO:0000256" key="1">
    <source>
        <dbReference type="SAM" id="MobiDB-lite"/>
    </source>
</evidence>
<protein>
    <submittedName>
        <fullName evidence="3">DUF5696 domain-containing protein</fullName>
    </submittedName>
</protein>
<organism evidence="3 4">
    <name type="scientific">Paenibacillus spongiae</name>
    <dbReference type="NCBI Taxonomy" id="2909671"/>
    <lineage>
        <taxon>Bacteria</taxon>
        <taxon>Bacillati</taxon>
        <taxon>Bacillota</taxon>
        <taxon>Bacilli</taxon>
        <taxon>Bacillales</taxon>
        <taxon>Paenibacillaceae</taxon>
        <taxon>Paenibacillus</taxon>
    </lineage>
</organism>
<dbReference type="Proteomes" id="UP001057877">
    <property type="component" value="Chromosome"/>
</dbReference>
<dbReference type="EMBL" id="CP091430">
    <property type="protein sequence ID" value="UVI28359.1"/>
    <property type="molecule type" value="Genomic_DNA"/>
</dbReference>
<feature type="transmembrane region" description="Helical" evidence="2">
    <location>
        <begin position="31"/>
        <end position="51"/>
    </location>
</feature>
<dbReference type="Pfam" id="PF18952">
    <property type="entry name" value="DUF5696"/>
    <property type="match status" value="1"/>
</dbReference>
<evidence type="ECO:0000313" key="3">
    <source>
        <dbReference type="EMBL" id="UVI28359.1"/>
    </source>
</evidence>
<name>A0ABY5S382_9BACL</name>
<keyword evidence="2" id="KW-1133">Transmembrane helix</keyword>